<organism evidence="3 4">
    <name type="scientific">Barrientosiimonas humi</name>
    <dbReference type="NCBI Taxonomy" id="999931"/>
    <lineage>
        <taxon>Bacteria</taxon>
        <taxon>Bacillati</taxon>
        <taxon>Actinomycetota</taxon>
        <taxon>Actinomycetes</taxon>
        <taxon>Micrococcales</taxon>
        <taxon>Dermacoccaceae</taxon>
        <taxon>Barrientosiimonas</taxon>
    </lineage>
</organism>
<keyword evidence="4" id="KW-1185">Reference proteome</keyword>
<dbReference type="PROSITE" id="PS51257">
    <property type="entry name" value="PROKAR_LIPOPROTEIN"/>
    <property type="match status" value="1"/>
</dbReference>
<protein>
    <submittedName>
        <fullName evidence="3">Uncharacterized protein</fullName>
    </submittedName>
</protein>
<evidence type="ECO:0000256" key="2">
    <source>
        <dbReference type="SAM" id="Phobius"/>
    </source>
</evidence>
<feature type="compositionally biased region" description="Basic and acidic residues" evidence="1">
    <location>
        <begin position="162"/>
        <end position="173"/>
    </location>
</feature>
<dbReference type="EMBL" id="VFOK01000001">
    <property type="protein sequence ID" value="TQL31900.1"/>
    <property type="molecule type" value="Genomic_DNA"/>
</dbReference>
<dbReference type="Proteomes" id="UP000318336">
    <property type="component" value="Unassembled WGS sequence"/>
</dbReference>
<keyword evidence="2" id="KW-0812">Transmembrane</keyword>
<evidence type="ECO:0000256" key="1">
    <source>
        <dbReference type="SAM" id="MobiDB-lite"/>
    </source>
</evidence>
<comment type="caution">
    <text evidence="3">The sequence shown here is derived from an EMBL/GenBank/DDBJ whole genome shotgun (WGS) entry which is preliminary data.</text>
</comment>
<evidence type="ECO:0000313" key="4">
    <source>
        <dbReference type="Proteomes" id="UP000318336"/>
    </source>
</evidence>
<keyword evidence="2" id="KW-0472">Membrane</keyword>
<feature type="region of interest" description="Disordered" evidence="1">
    <location>
        <begin position="142"/>
        <end position="197"/>
    </location>
</feature>
<accession>A0A542X7W1</accession>
<sequence length="197" mass="20770">MVRVRVTTMGNLRVALTVGFVLGCVAIWLAAEPLGWSGGPVVAAIGAAVLLFFPTVLVRRIDGDTPLARLGVTTWCVLILVLALAAMAALPRLPLVTAGAVVATVVAGWQLQQRARAAIERDPGMLLAPGGDTDFGVYTALTPMLRPPSSQPPETEQGSTLHDPDGGRDRLAEWTRPQAEDEGPPESGPGRTPPRER</sequence>
<proteinExistence type="predicted"/>
<gene>
    <name evidence="3" type="ORF">FB554_0013</name>
</gene>
<dbReference type="AlphaFoldDB" id="A0A542X7W1"/>
<keyword evidence="2" id="KW-1133">Transmembrane helix</keyword>
<feature type="transmembrane region" description="Helical" evidence="2">
    <location>
        <begin position="12"/>
        <end position="31"/>
    </location>
</feature>
<reference evidence="3 4" key="1">
    <citation type="submission" date="2019-06" db="EMBL/GenBank/DDBJ databases">
        <title>Sequencing the genomes of 1000 actinobacteria strains.</title>
        <authorList>
            <person name="Klenk H.-P."/>
        </authorList>
    </citation>
    <scope>NUCLEOTIDE SEQUENCE [LARGE SCALE GENOMIC DNA]</scope>
    <source>
        <strain evidence="3 4">DSM 24617</strain>
    </source>
</reference>
<evidence type="ECO:0000313" key="3">
    <source>
        <dbReference type="EMBL" id="TQL31900.1"/>
    </source>
</evidence>
<name>A0A542X7W1_9MICO</name>
<feature type="transmembrane region" description="Helical" evidence="2">
    <location>
        <begin position="70"/>
        <end position="89"/>
    </location>
</feature>
<feature type="transmembrane region" description="Helical" evidence="2">
    <location>
        <begin position="37"/>
        <end position="58"/>
    </location>
</feature>
<feature type="transmembrane region" description="Helical" evidence="2">
    <location>
        <begin position="95"/>
        <end position="111"/>
    </location>
</feature>